<reference evidence="2" key="3">
    <citation type="submission" date="2025-09" db="UniProtKB">
        <authorList>
            <consortium name="Ensembl"/>
        </authorList>
    </citation>
    <scope>IDENTIFICATION</scope>
</reference>
<evidence type="ECO:0000256" key="1">
    <source>
        <dbReference type="SAM" id="Phobius"/>
    </source>
</evidence>
<dbReference type="PANTHER" id="PTHR38503">
    <property type="entry name" value="SMALL INTEGRAL MEMBRANE PROTEIN 1"/>
    <property type="match status" value="1"/>
</dbReference>
<reference evidence="2" key="2">
    <citation type="submission" date="2025-08" db="UniProtKB">
        <authorList>
            <consortium name="Ensembl"/>
        </authorList>
    </citation>
    <scope>IDENTIFICATION</scope>
</reference>
<dbReference type="Ensembl" id="ENSENLT00000051168.1">
    <property type="protein sequence ID" value="ENSENLP00000049949.1"/>
    <property type="gene ID" value="ENSENLG00000020999.1"/>
</dbReference>
<dbReference type="InParanoid" id="A0A665X1I6"/>
<dbReference type="FunCoup" id="A0A665X1I6">
    <property type="interactions" value="350"/>
</dbReference>
<dbReference type="Proteomes" id="UP000472264">
    <property type="component" value="Chromosome 7"/>
</dbReference>
<keyword evidence="1" id="KW-1133">Transmembrane helix</keyword>
<dbReference type="InterPro" id="IPR031744">
    <property type="entry name" value="SMIM1"/>
</dbReference>
<dbReference type="OMA" id="MRIYNRL"/>
<keyword evidence="1" id="KW-0472">Membrane</keyword>
<keyword evidence="3" id="KW-1185">Reference proteome</keyword>
<evidence type="ECO:0008006" key="4">
    <source>
        <dbReference type="Google" id="ProtNLM"/>
    </source>
</evidence>
<dbReference type="AlphaFoldDB" id="A0A665X1I6"/>
<proteinExistence type="predicted"/>
<dbReference type="Pfam" id="PF15875">
    <property type="entry name" value="DUF4731"/>
    <property type="match status" value="1"/>
</dbReference>
<accession>A0A665X1I6</accession>
<evidence type="ECO:0000313" key="2">
    <source>
        <dbReference type="Ensembl" id="ENSENLP00000049949.1"/>
    </source>
</evidence>
<protein>
    <recommendedName>
        <fullName evidence="4">Small integral membrane protein 1</fullName>
    </recommendedName>
</protein>
<reference evidence="2" key="1">
    <citation type="submission" date="2021-04" db="EMBL/GenBank/DDBJ databases">
        <authorList>
            <consortium name="Wellcome Sanger Institute Data Sharing"/>
        </authorList>
    </citation>
    <scope>NUCLEOTIDE SEQUENCE [LARGE SCALE GENOMIC DNA]</scope>
</reference>
<evidence type="ECO:0000313" key="3">
    <source>
        <dbReference type="Proteomes" id="UP000472264"/>
    </source>
</evidence>
<feature type="transmembrane region" description="Helical" evidence="1">
    <location>
        <begin position="37"/>
        <end position="61"/>
    </location>
</feature>
<sequence>MDPNTTGTVQYDRWNEDNINMNVETSQSTMTRLYNRLCVGTTGTVVTIVGALAALVIIYIIGYTTGYYVHRC</sequence>
<organism evidence="2 3">
    <name type="scientific">Echeneis naucrates</name>
    <name type="common">Live sharksucker</name>
    <dbReference type="NCBI Taxonomy" id="173247"/>
    <lineage>
        <taxon>Eukaryota</taxon>
        <taxon>Metazoa</taxon>
        <taxon>Chordata</taxon>
        <taxon>Craniata</taxon>
        <taxon>Vertebrata</taxon>
        <taxon>Euteleostomi</taxon>
        <taxon>Actinopterygii</taxon>
        <taxon>Neopterygii</taxon>
        <taxon>Teleostei</taxon>
        <taxon>Neoteleostei</taxon>
        <taxon>Acanthomorphata</taxon>
        <taxon>Carangaria</taxon>
        <taxon>Carangiformes</taxon>
        <taxon>Echeneidae</taxon>
        <taxon>Echeneis</taxon>
    </lineage>
</organism>
<keyword evidence="1" id="KW-0812">Transmembrane</keyword>
<name>A0A665X1I6_ECHNA</name>
<dbReference type="PANTHER" id="PTHR38503:SF1">
    <property type="entry name" value="SMALL INTEGRAL MEMBRANE PROTEIN 1"/>
    <property type="match status" value="1"/>
</dbReference>